<dbReference type="PROSITE" id="PS51194">
    <property type="entry name" value="HELICASE_CTER"/>
    <property type="match status" value="1"/>
</dbReference>
<reference evidence="11 12" key="1">
    <citation type="submission" date="2020-08" db="EMBL/GenBank/DDBJ databases">
        <title>Genomic Encyclopedia of Type Strains, Phase IV (KMG-IV): sequencing the most valuable type-strain genomes for metagenomic binning, comparative biology and taxonomic classification.</title>
        <authorList>
            <person name="Goeker M."/>
        </authorList>
    </citation>
    <scope>NUCLEOTIDE SEQUENCE [LARGE SCALE GENOMIC DNA]</scope>
    <source>
        <strain evidence="11 12">DSM 105481</strain>
    </source>
</reference>
<evidence type="ECO:0000259" key="10">
    <source>
        <dbReference type="PROSITE" id="PS51195"/>
    </source>
</evidence>
<keyword evidence="4 5" id="KW-0067">ATP-binding</keyword>
<dbReference type="Gene3D" id="3.40.50.300">
    <property type="entry name" value="P-loop containing nucleotide triphosphate hydrolases"/>
    <property type="match status" value="2"/>
</dbReference>
<keyword evidence="3 5" id="KW-0347">Helicase</keyword>
<accession>A0ABR6CLF5</accession>
<gene>
    <name evidence="5" type="primary">cshB</name>
    <name evidence="11" type="ORF">HNP81_000736</name>
</gene>
<evidence type="ECO:0000256" key="1">
    <source>
        <dbReference type="ARBA" id="ARBA00022741"/>
    </source>
</evidence>
<dbReference type="InterPro" id="IPR030881">
    <property type="entry name" value="CshB"/>
</dbReference>
<dbReference type="Proteomes" id="UP000626697">
    <property type="component" value="Unassembled WGS sequence"/>
</dbReference>
<dbReference type="EC" id="3.6.4.13" evidence="5"/>
<feature type="domain" description="Helicase C-terminal" evidence="9">
    <location>
        <begin position="236"/>
        <end position="387"/>
    </location>
</feature>
<feature type="compositionally biased region" description="Basic residues" evidence="7">
    <location>
        <begin position="428"/>
        <end position="437"/>
    </location>
</feature>
<dbReference type="InterPro" id="IPR027417">
    <property type="entry name" value="P-loop_NTPase"/>
</dbReference>
<evidence type="ECO:0000256" key="2">
    <source>
        <dbReference type="ARBA" id="ARBA00022801"/>
    </source>
</evidence>
<comment type="subcellular location">
    <subcellularLocation>
        <location evidence="5">Cytoplasm</location>
    </subcellularLocation>
</comment>
<evidence type="ECO:0000256" key="6">
    <source>
        <dbReference type="PROSITE-ProRule" id="PRU00552"/>
    </source>
</evidence>
<keyword evidence="2 5" id="KW-0378">Hydrolase</keyword>
<feature type="domain" description="DEAD-box RNA helicase Q" evidence="10">
    <location>
        <begin position="4"/>
        <end position="32"/>
    </location>
</feature>
<comment type="similarity">
    <text evidence="5">Belongs to the DEAD box helicase family. CshB subfamily.</text>
</comment>
<dbReference type="Pfam" id="PF00270">
    <property type="entry name" value="DEAD"/>
    <property type="match status" value="1"/>
</dbReference>
<dbReference type="CDD" id="cd18787">
    <property type="entry name" value="SF2_C_DEAD"/>
    <property type="match status" value="1"/>
</dbReference>
<evidence type="ECO:0000313" key="12">
    <source>
        <dbReference type="Proteomes" id="UP000626697"/>
    </source>
</evidence>
<dbReference type="InterPro" id="IPR011545">
    <property type="entry name" value="DEAD/DEAH_box_helicase_dom"/>
</dbReference>
<evidence type="ECO:0000259" key="9">
    <source>
        <dbReference type="PROSITE" id="PS51194"/>
    </source>
</evidence>
<evidence type="ECO:0000256" key="7">
    <source>
        <dbReference type="SAM" id="MobiDB-lite"/>
    </source>
</evidence>
<proteinExistence type="inferred from homology"/>
<dbReference type="InterPro" id="IPR050547">
    <property type="entry name" value="DEAD_box_RNA_helicases"/>
</dbReference>
<organism evidence="11 12">
    <name type="scientific">Peribacillus huizhouensis</name>
    <dbReference type="NCBI Taxonomy" id="1501239"/>
    <lineage>
        <taxon>Bacteria</taxon>
        <taxon>Bacillati</taxon>
        <taxon>Bacillota</taxon>
        <taxon>Bacilli</taxon>
        <taxon>Bacillales</taxon>
        <taxon>Bacillaceae</taxon>
        <taxon>Peribacillus</taxon>
    </lineage>
</organism>
<feature type="domain" description="Helicase ATP-binding" evidence="8">
    <location>
        <begin position="35"/>
        <end position="209"/>
    </location>
</feature>
<dbReference type="SUPFAM" id="SSF52540">
    <property type="entry name" value="P-loop containing nucleoside triphosphate hydrolases"/>
    <property type="match status" value="1"/>
</dbReference>
<dbReference type="HAMAP" id="MF_01494">
    <property type="entry name" value="DEAD_helicase_CshB"/>
    <property type="match status" value="1"/>
</dbReference>
<evidence type="ECO:0000256" key="3">
    <source>
        <dbReference type="ARBA" id="ARBA00022806"/>
    </source>
</evidence>
<keyword evidence="5" id="KW-0963">Cytoplasm</keyword>
<dbReference type="EMBL" id="JACJHX010000002">
    <property type="protein sequence ID" value="MBA9025453.1"/>
    <property type="molecule type" value="Genomic_DNA"/>
</dbReference>
<dbReference type="PANTHER" id="PTHR47963">
    <property type="entry name" value="DEAD-BOX ATP-DEPENDENT RNA HELICASE 47, MITOCHONDRIAL"/>
    <property type="match status" value="1"/>
</dbReference>
<dbReference type="GO" id="GO:0003724">
    <property type="term" value="F:RNA helicase activity"/>
    <property type="evidence" value="ECO:0007669"/>
    <property type="project" value="UniProtKB-EC"/>
</dbReference>
<feature type="compositionally biased region" description="Basic and acidic residues" evidence="7">
    <location>
        <begin position="393"/>
        <end position="402"/>
    </location>
</feature>
<dbReference type="PROSITE" id="PS51195">
    <property type="entry name" value="Q_MOTIF"/>
    <property type="match status" value="1"/>
</dbReference>
<dbReference type="InterPro" id="IPR001650">
    <property type="entry name" value="Helicase_C-like"/>
</dbReference>
<comment type="catalytic activity">
    <reaction evidence="5">
        <text>ATP + H2O = ADP + phosphate + H(+)</text>
        <dbReference type="Rhea" id="RHEA:13065"/>
        <dbReference type="ChEBI" id="CHEBI:15377"/>
        <dbReference type="ChEBI" id="CHEBI:15378"/>
        <dbReference type="ChEBI" id="CHEBI:30616"/>
        <dbReference type="ChEBI" id="CHEBI:43474"/>
        <dbReference type="ChEBI" id="CHEBI:456216"/>
        <dbReference type="EC" id="3.6.4.13"/>
    </reaction>
</comment>
<feature type="short sequence motif" description="Q motif" evidence="6">
    <location>
        <begin position="4"/>
        <end position="32"/>
    </location>
</feature>
<dbReference type="SMART" id="SM00487">
    <property type="entry name" value="DEXDc"/>
    <property type="match status" value="1"/>
</dbReference>
<dbReference type="InterPro" id="IPR014001">
    <property type="entry name" value="Helicase_ATP-bd"/>
</dbReference>
<keyword evidence="12" id="KW-1185">Reference proteome</keyword>
<dbReference type="InterPro" id="IPR044742">
    <property type="entry name" value="DEAD/DEAH_RhlB"/>
</dbReference>
<keyword evidence="5" id="KW-0346">Stress response</keyword>
<sequence>MKQNNFERFKLESYMIEAVESLGFDKPTEIQERVIPAVLKGTSLIGQSQTGTGKTHAYLLPIMNKLDSTKEEVQAIIAAPTRELANQIYKEALKIAEHFPEESPLQVRVFIGGTDKQRTIDKLKTQPHLVIGTPGRIKDLVADQALRVFSADMLVVDEADLMLDMGFIEDVDKFASKMAQHLQMLLFSATIPEKLKPFMKKYMNNPKHVQVDPKQAAAVKIEHVLVPLRHRNKTQLLHDVVVNYNPYLAIIFTNTKKMADTVADALIEKGLKVGRIHGDLSPRDRKKMMKQINDLEYQYIVATDLAARGIDIEGVSHIINYELPSDLDFYIHRTGRTARAGYSGIAATIYDVSDEDALNRLEKLGITFHDRDLVNGDWVEIDARNKRKTRKKQGNEIDEKAKKMVKKPGKVKPGYKKKVQREVESFKKRERRLQKKK</sequence>
<dbReference type="PROSITE" id="PS51192">
    <property type="entry name" value="HELICASE_ATP_BIND_1"/>
    <property type="match status" value="1"/>
</dbReference>
<evidence type="ECO:0000313" key="11">
    <source>
        <dbReference type="EMBL" id="MBA9025453.1"/>
    </source>
</evidence>
<protein>
    <recommendedName>
        <fullName evidence="5">DEAD-box ATP-dependent RNA helicase CshB</fullName>
        <ecNumber evidence="5">3.6.4.13</ecNumber>
    </recommendedName>
</protein>
<dbReference type="InterPro" id="IPR014014">
    <property type="entry name" value="RNA_helicase_DEAD_Q_motif"/>
</dbReference>
<name>A0ABR6CLF5_9BACI</name>
<dbReference type="SMART" id="SM00490">
    <property type="entry name" value="HELICc"/>
    <property type="match status" value="1"/>
</dbReference>
<keyword evidence="1 5" id="KW-0547">Nucleotide-binding</keyword>
<feature type="compositionally biased region" description="Basic residues" evidence="7">
    <location>
        <begin position="403"/>
        <end position="419"/>
    </location>
</feature>
<feature type="region of interest" description="Disordered" evidence="7">
    <location>
        <begin position="389"/>
        <end position="437"/>
    </location>
</feature>
<evidence type="ECO:0000256" key="4">
    <source>
        <dbReference type="ARBA" id="ARBA00022840"/>
    </source>
</evidence>
<dbReference type="PANTHER" id="PTHR47963:SF1">
    <property type="entry name" value="DEAD-BOX ATP-DEPENDENT RNA HELICASE CSHB"/>
    <property type="match status" value="1"/>
</dbReference>
<comment type="function">
    <text evidence="5">Probable DEAD-box RNA helicase. May work in conjunction with the cold shock proteins to ensure proper initiation of transcription at low and optimal temperatures.</text>
</comment>
<dbReference type="CDD" id="cd00268">
    <property type="entry name" value="DEADc"/>
    <property type="match status" value="1"/>
</dbReference>
<dbReference type="GO" id="GO:0016787">
    <property type="term" value="F:hydrolase activity"/>
    <property type="evidence" value="ECO:0007669"/>
    <property type="project" value="UniProtKB-KW"/>
</dbReference>
<evidence type="ECO:0000259" key="8">
    <source>
        <dbReference type="PROSITE" id="PS51192"/>
    </source>
</evidence>
<dbReference type="Pfam" id="PF00271">
    <property type="entry name" value="Helicase_C"/>
    <property type="match status" value="1"/>
</dbReference>
<evidence type="ECO:0000256" key="5">
    <source>
        <dbReference type="HAMAP-Rule" id="MF_01494"/>
    </source>
</evidence>
<keyword evidence="5" id="KW-0694">RNA-binding</keyword>
<dbReference type="RefSeq" id="WP_182501583.1">
    <property type="nucleotide sequence ID" value="NZ_JACJHX010000002.1"/>
</dbReference>
<comment type="caution">
    <text evidence="11">The sequence shown here is derived from an EMBL/GenBank/DDBJ whole genome shotgun (WGS) entry which is preliminary data.</text>
</comment>